<dbReference type="SMART" id="SM00355">
    <property type="entry name" value="ZnF_C2H2"/>
    <property type="match status" value="3"/>
</dbReference>
<accession>A0A5A9PIC1</accession>
<gene>
    <name evidence="3" type="ORF">E1301_Tti023627</name>
</gene>
<comment type="caution">
    <text evidence="3">The sequence shown here is derived from an EMBL/GenBank/DDBJ whole genome shotgun (WGS) entry which is preliminary data.</text>
</comment>
<dbReference type="PROSITE" id="PS50157">
    <property type="entry name" value="ZINC_FINGER_C2H2_2"/>
    <property type="match status" value="1"/>
</dbReference>
<dbReference type="Gene3D" id="3.30.160.60">
    <property type="entry name" value="Classic Zinc Finger"/>
    <property type="match status" value="1"/>
</dbReference>
<protein>
    <recommendedName>
        <fullName evidence="2">C2H2-type domain-containing protein</fullName>
    </recommendedName>
</protein>
<name>A0A5A9PIC1_9TELE</name>
<keyword evidence="4" id="KW-1185">Reference proteome</keyword>
<keyword evidence="1" id="KW-0862">Zinc</keyword>
<proteinExistence type="predicted"/>
<dbReference type="InterPro" id="IPR013087">
    <property type="entry name" value="Znf_C2H2_type"/>
</dbReference>
<dbReference type="PANTHER" id="PTHR31025">
    <property type="entry name" value="SI:CH211-196P9.1-RELATED"/>
    <property type="match status" value="1"/>
</dbReference>
<keyword evidence="1" id="KW-0863">Zinc-finger</keyword>
<evidence type="ECO:0000259" key="2">
    <source>
        <dbReference type="PROSITE" id="PS50157"/>
    </source>
</evidence>
<sequence length="552" mass="63500">MAPATSSVLTLLSSVARCTKSLRFLRFCLQFKYSQTRFFKCKCKFSKYNALKAHVYRHHKIPHTHFDDSTGMFVCNNTDCQQQFTDMNNVLSHLRSHLSKRELVCCPFEKCDKKFSLRSSFTAHVSRKHRTSTFAQLRIMDTLSEQPSSAFFDVTEDEVDEREFTDSLTKCNAKSLYMKNLCLFYMQLQAKYLVPSSTIQMIVEEFSGLNYISHQYTQKMFREILKSKTAHSQFDIESVVQTLQGQDLHSACNSLLSTEYQRRQYYQNFFSYVHPQIMYLGRDENRNQRYAQYIPLKNTCFSIEKTMLIDSVLKSVDLGTYSPHLYSDAVCKAVETSLLNEPDFVSTRVEYKEMDALLTFIENVFPNPITSKLAIEGLNSLGVETIDDLQFLKDDNLGGFLIPIEARKLIAQIPNIASTLQNTANDLSAEYTSDASGSPAQFDHPALQVEDKYQQRNENGCINSDPQLLDGETSELQQEKKEKLLVMFQNNEIDVKTIYGLMTSTYTSQRNNIQSGKETKDLLDEWPYLFQPAGMKAHFKELTGIDINNSFE</sequence>
<dbReference type="Proteomes" id="UP000324632">
    <property type="component" value="Chromosome 5"/>
</dbReference>
<organism evidence="3 4">
    <name type="scientific">Triplophysa tibetana</name>
    <dbReference type="NCBI Taxonomy" id="1572043"/>
    <lineage>
        <taxon>Eukaryota</taxon>
        <taxon>Metazoa</taxon>
        <taxon>Chordata</taxon>
        <taxon>Craniata</taxon>
        <taxon>Vertebrata</taxon>
        <taxon>Euteleostomi</taxon>
        <taxon>Actinopterygii</taxon>
        <taxon>Neopterygii</taxon>
        <taxon>Teleostei</taxon>
        <taxon>Ostariophysi</taxon>
        <taxon>Cypriniformes</taxon>
        <taxon>Nemacheilidae</taxon>
        <taxon>Triplophysa</taxon>
    </lineage>
</organism>
<dbReference type="PANTHER" id="PTHR31025:SF22">
    <property type="entry name" value="IP13529P"/>
    <property type="match status" value="1"/>
</dbReference>
<reference evidence="3 4" key="1">
    <citation type="journal article" date="2019" name="Mol. Ecol. Resour.">
        <title>Chromosome-level genome assembly of Triplophysa tibetana, a fish adapted to the harsh high-altitude environment of the Tibetan Plateau.</title>
        <authorList>
            <person name="Yang X."/>
            <person name="Liu H."/>
            <person name="Ma Z."/>
            <person name="Zou Y."/>
            <person name="Zou M."/>
            <person name="Mao Y."/>
            <person name="Li X."/>
            <person name="Wang H."/>
            <person name="Chen T."/>
            <person name="Wang W."/>
            <person name="Yang R."/>
        </authorList>
    </citation>
    <scope>NUCLEOTIDE SEQUENCE [LARGE SCALE GENOMIC DNA]</scope>
    <source>
        <strain evidence="3">TTIB1903HZAU</strain>
        <tissue evidence="3">Muscle</tissue>
    </source>
</reference>
<evidence type="ECO:0000256" key="1">
    <source>
        <dbReference type="PROSITE-ProRule" id="PRU00042"/>
    </source>
</evidence>
<dbReference type="PROSITE" id="PS00028">
    <property type="entry name" value="ZINC_FINGER_C2H2_1"/>
    <property type="match status" value="2"/>
</dbReference>
<evidence type="ECO:0000313" key="4">
    <source>
        <dbReference type="Proteomes" id="UP000324632"/>
    </source>
</evidence>
<dbReference type="GO" id="GO:0008270">
    <property type="term" value="F:zinc ion binding"/>
    <property type="evidence" value="ECO:0007669"/>
    <property type="project" value="UniProtKB-KW"/>
</dbReference>
<dbReference type="AlphaFoldDB" id="A0A5A9PIC1"/>
<evidence type="ECO:0000313" key="3">
    <source>
        <dbReference type="EMBL" id="KAA0721578.1"/>
    </source>
</evidence>
<feature type="domain" description="C2H2-type" evidence="2">
    <location>
        <begin position="73"/>
        <end position="102"/>
    </location>
</feature>
<keyword evidence="1" id="KW-0479">Metal-binding</keyword>
<dbReference type="EMBL" id="SOYY01000005">
    <property type="protein sequence ID" value="KAA0721578.1"/>
    <property type="molecule type" value="Genomic_DNA"/>
</dbReference>